<dbReference type="Pfam" id="PF14870">
    <property type="entry name" value="PSII_BNR"/>
    <property type="match status" value="1"/>
</dbReference>
<keyword evidence="1" id="KW-0853">WD repeat</keyword>
<keyword evidence="2" id="KW-0812">Transmembrane</keyword>
<dbReference type="RefSeq" id="WP_151970279.1">
    <property type="nucleotide sequence ID" value="NZ_AP019860.1"/>
</dbReference>
<dbReference type="PANTHER" id="PTHR23150">
    <property type="entry name" value="SULFATASE MODIFYING FACTOR 1, 2"/>
    <property type="match status" value="1"/>
</dbReference>
<evidence type="ECO:0000256" key="1">
    <source>
        <dbReference type="PROSITE-ProRule" id="PRU00221"/>
    </source>
</evidence>
<dbReference type="InterPro" id="IPR016187">
    <property type="entry name" value="CTDL_fold"/>
</dbReference>
<keyword evidence="2" id="KW-0472">Membrane</keyword>
<evidence type="ECO:0000259" key="3">
    <source>
        <dbReference type="Pfam" id="PF03781"/>
    </source>
</evidence>
<proteinExistence type="predicted"/>
<dbReference type="InterPro" id="IPR005532">
    <property type="entry name" value="SUMF_dom"/>
</dbReference>
<evidence type="ECO:0000313" key="6">
    <source>
        <dbReference type="Proteomes" id="UP000326354"/>
    </source>
</evidence>
<dbReference type="InterPro" id="IPR015943">
    <property type="entry name" value="WD40/YVTN_repeat-like_dom_sf"/>
</dbReference>
<feature type="domain" description="Sulfatase-modifying factor enzyme-like" evidence="3">
    <location>
        <begin position="1061"/>
        <end position="1276"/>
    </location>
</feature>
<sequence>MKAKKIYYIHSNDKVYELRKRGNKIRVYLHPQPSEEFVGELARDMNRIMETEKIWEWQGIDYLKHALPSQMRTWITRGPTPDERIVINRWFIEKGFLGDIAAKSHLYIGLVEGMRDLFAFDRHNLYTPDQNGSVDYVRYHTKKYRRVWWQIALLLFVLLSTGAAMLTMRTQVPSYIAPPDMISVHDDTAQDAVSVTASIENDADGKKNNVLAVVGETETVRCVVDAEITRYQFSRDGKRVAIATIDKTIHVYNTTNAQKITQQSLTFLPHLLAFNNSGRTLTAISAEREVWLWDLLLQKQIGEVWQSEGVEFATTVNALKVNTQKIWATGEQVILVSDDHGKSWGYYETEAQLHDVYTYEDQVWCVGEDGVILYSRDGEYWQQQRSRTFVHLYAIAGNKQRLWAVGERGVILHSSDGKTWREQAKISDENLHAITVTANGESIWIAADNGMIVYSVDSGASWQKRFVGPREKLQAVSCSNDGSNVWIAGTNGRFICSDDRGKTWTHSYLSGKEHIHAIASDGDRQVWCAGTKGVLYYSSDAGNTWALRIANTKRNIHCAQFANNKLWLSGESNVSEMSGFPTAIRNVSVGDDAIYITTDHTYRIALDNFGDNFSHSQAQKITEGQALVAWSPRDRDVTAIYQQGQITLWRWGKKRRSWSCDPQTSLLRFCEGKLVSATQTGLIQIWDTANGKEAESWDVKTPVNNICIIDDIVYAQRKYDGVVLMRDRDKNTQQLPTAEQQSMQQSPGLTWCSAGVLYLADAKVRLWGAAEDEEDDWGDEVESTPEVQKEFADDATTIASDGENQLATLDNDNTLRIWNITTGEEIAFKQLSSSVNNLHFIDNKRLLYAGENTIGLWHITAEKPLGKATPRIAQLQHAIDAPQNVIVEREFTCELQVVNNGKISAHDVEVICTLPTGIELVSGAQKTTDSYRITWGKTANIFTRTVAGKSEEKYTFQLRATTTGEKRIGTLLRAAGEELTTQQLNINISKAAPQGWENSLWELCWNAQEEYIDFTVEEWGALSHEKQVELARSYQEWYAQEKGLELTKEMARSGAKFVLKMIPPGKFWMGSPQGEKDREYVEVRHKVWVSEVYYVGETEVTQGQWSAVMGSNPSVFKDVGLQGPVEDVSWNDCQEFCGKVGMRLLTEAEWEYACRAGTTRAYNLGDSIDTDRVNYNGDYLYRGKKGECRETTTVVKSLPNENSWGCYDFHGNVWEWCSDWYGDYSVAEQKDPKGSPQGSFRVCRGCNWNDAAWFCRSAVRSGNWPDHRNGNLGLRLCVSGAKVK</sequence>
<feature type="repeat" description="WD" evidence="1">
    <location>
        <begin position="806"/>
        <end position="828"/>
    </location>
</feature>
<feature type="transmembrane region" description="Helical" evidence="2">
    <location>
        <begin position="147"/>
        <end position="168"/>
    </location>
</feature>
<keyword evidence="6" id="KW-1185">Reference proteome</keyword>
<dbReference type="InterPro" id="IPR036322">
    <property type="entry name" value="WD40_repeat_dom_sf"/>
</dbReference>
<feature type="domain" description="Photosynthesis system II assembly factor Ycf48/Hcf136-like" evidence="4">
    <location>
        <begin position="380"/>
        <end position="464"/>
    </location>
</feature>
<dbReference type="PROSITE" id="PS50082">
    <property type="entry name" value="WD_REPEATS_2"/>
    <property type="match status" value="1"/>
</dbReference>
<dbReference type="EMBL" id="AP019860">
    <property type="protein sequence ID" value="BBM86212.1"/>
    <property type="molecule type" value="Genomic_DNA"/>
</dbReference>
<accession>A0A5S9IRP5</accession>
<dbReference type="Pfam" id="PF03781">
    <property type="entry name" value="FGE-sulfatase"/>
    <property type="match status" value="1"/>
</dbReference>
<dbReference type="Proteomes" id="UP000326354">
    <property type="component" value="Chromosome"/>
</dbReference>
<dbReference type="GO" id="GO:0120147">
    <property type="term" value="F:formylglycine-generating oxidase activity"/>
    <property type="evidence" value="ECO:0007669"/>
    <property type="project" value="TreeGrafter"/>
</dbReference>
<dbReference type="SUPFAM" id="SSF110296">
    <property type="entry name" value="Oligoxyloglucan reducing end-specific cellobiohydrolase"/>
    <property type="match status" value="1"/>
</dbReference>
<keyword evidence="2" id="KW-1133">Transmembrane helix</keyword>
<dbReference type="InterPro" id="IPR042095">
    <property type="entry name" value="SUMF_sf"/>
</dbReference>
<dbReference type="OrthoDB" id="277950at2"/>
<name>A0A5S9IRP5_UABAM</name>
<evidence type="ECO:0000256" key="2">
    <source>
        <dbReference type="SAM" id="Phobius"/>
    </source>
</evidence>
<dbReference type="SUPFAM" id="SSF50978">
    <property type="entry name" value="WD40 repeat-like"/>
    <property type="match status" value="1"/>
</dbReference>
<dbReference type="SMART" id="SM00320">
    <property type="entry name" value="WD40"/>
    <property type="match status" value="5"/>
</dbReference>
<dbReference type="InterPro" id="IPR051043">
    <property type="entry name" value="Sulfatase_Mod_Factor_Kinase"/>
</dbReference>
<dbReference type="InterPro" id="IPR028203">
    <property type="entry name" value="PSII_CF48-like_dom"/>
</dbReference>
<dbReference type="InterPro" id="IPR001680">
    <property type="entry name" value="WD40_rpt"/>
</dbReference>
<dbReference type="CDD" id="cd15482">
    <property type="entry name" value="Sialidase_non-viral"/>
    <property type="match status" value="1"/>
</dbReference>
<evidence type="ECO:0000259" key="4">
    <source>
        <dbReference type="Pfam" id="PF14870"/>
    </source>
</evidence>
<dbReference type="Gene3D" id="2.130.10.10">
    <property type="entry name" value="YVTN repeat-like/Quinoprotein amine dehydrogenase"/>
    <property type="match status" value="4"/>
</dbReference>
<dbReference type="SUPFAM" id="SSF56436">
    <property type="entry name" value="C-type lectin-like"/>
    <property type="match status" value="1"/>
</dbReference>
<evidence type="ECO:0000313" key="5">
    <source>
        <dbReference type="EMBL" id="BBM86212.1"/>
    </source>
</evidence>
<reference evidence="5 6" key="1">
    <citation type="submission" date="2019-08" db="EMBL/GenBank/DDBJ databases">
        <title>Complete genome sequence of Candidatus Uab amorphum.</title>
        <authorList>
            <person name="Shiratori T."/>
            <person name="Suzuki S."/>
            <person name="Kakizawa Y."/>
            <person name="Ishida K."/>
        </authorList>
    </citation>
    <scope>NUCLEOTIDE SEQUENCE [LARGE SCALE GENOMIC DNA]</scope>
    <source>
        <strain evidence="5 6">SRT547</strain>
    </source>
</reference>
<dbReference type="Gene3D" id="3.90.1580.10">
    <property type="entry name" value="paralog of FGE (formylglycine-generating enzyme)"/>
    <property type="match status" value="1"/>
</dbReference>
<gene>
    <name evidence="5" type="ORF">UABAM_04598</name>
</gene>
<dbReference type="PANTHER" id="PTHR23150:SF19">
    <property type="entry name" value="FORMYLGLYCINE-GENERATING ENZYME"/>
    <property type="match status" value="1"/>
</dbReference>
<organism evidence="5 6">
    <name type="scientific">Uabimicrobium amorphum</name>
    <dbReference type="NCBI Taxonomy" id="2596890"/>
    <lineage>
        <taxon>Bacteria</taxon>
        <taxon>Pseudomonadati</taxon>
        <taxon>Planctomycetota</taxon>
        <taxon>Candidatus Uabimicrobiia</taxon>
        <taxon>Candidatus Uabimicrobiales</taxon>
        <taxon>Candidatus Uabimicrobiaceae</taxon>
        <taxon>Candidatus Uabimicrobium</taxon>
    </lineage>
</organism>
<dbReference type="KEGG" id="uam:UABAM_04598"/>
<protein>
    <submittedName>
        <fullName evidence="5">Uncharacterized protein</fullName>
    </submittedName>
</protein>
<dbReference type="SUPFAM" id="SSF63829">
    <property type="entry name" value="Calcium-dependent phosphotriesterase"/>
    <property type="match status" value="1"/>
</dbReference>